<keyword evidence="7" id="KW-1185">Reference proteome</keyword>
<feature type="transmembrane region" description="Helical" evidence="5">
    <location>
        <begin position="163"/>
        <end position="181"/>
    </location>
</feature>
<evidence type="ECO:0000256" key="2">
    <source>
        <dbReference type="ARBA" id="ARBA00022692"/>
    </source>
</evidence>
<gene>
    <name evidence="6" type="ORF">IFM53868_08707</name>
</gene>
<feature type="transmembrane region" description="Helical" evidence="5">
    <location>
        <begin position="20"/>
        <end position="38"/>
    </location>
</feature>
<dbReference type="EMBL" id="BLKG01000135">
    <property type="protein sequence ID" value="GFF96758.1"/>
    <property type="molecule type" value="Genomic_DNA"/>
</dbReference>
<dbReference type="InterPro" id="IPR036259">
    <property type="entry name" value="MFS_trans_sf"/>
</dbReference>
<accession>A0ABQ1B9I0</accession>
<dbReference type="SUPFAM" id="SSF103473">
    <property type="entry name" value="MFS general substrate transporter"/>
    <property type="match status" value="1"/>
</dbReference>
<protein>
    <submittedName>
        <fullName evidence="6">HC-toxin efflux carrier TOXA</fullName>
    </submittedName>
</protein>
<evidence type="ECO:0000256" key="4">
    <source>
        <dbReference type="ARBA" id="ARBA00023136"/>
    </source>
</evidence>
<dbReference type="PANTHER" id="PTHR23501">
    <property type="entry name" value="MAJOR FACILITATOR SUPERFAMILY"/>
    <property type="match status" value="1"/>
</dbReference>
<evidence type="ECO:0000313" key="6">
    <source>
        <dbReference type="EMBL" id="GFF96758.1"/>
    </source>
</evidence>
<proteinExistence type="predicted"/>
<evidence type="ECO:0000313" key="7">
    <source>
        <dbReference type="Proteomes" id="UP000465266"/>
    </source>
</evidence>
<dbReference type="Proteomes" id="UP000465266">
    <property type="component" value="Unassembled WGS sequence"/>
</dbReference>
<feature type="transmembrane region" description="Helical" evidence="5">
    <location>
        <begin position="84"/>
        <end position="103"/>
    </location>
</feature>
<name>A0ABQ1B9I0_9EURO</name>
<comment type="subcellular location">
    <subcellularLocation>
        <location evidence="1">Membrane</location>
        <topology evidence="1">Multi-pass membrane protein</topology>
    </subcellularLocation>
</comment>
<evidence type="ECO:0000256" key="3">
    <source>
        <dbReference type="ARBA" id="ARBA00022989"/>
    </source>
</evidence>
<feature type="transmembrane region" description="Helical" evidence="5">
    <location>
        <begin position="50"/>
        <end position="72"/>
    </location>
</feature>
<sequence length="325" mass="35431">MLSNVFSVQLVDQEPFSPLPFGGVVLLFVSFLLYVPGASSKDASTWKHKVAQLILEGVIALLPGVICLFLALEWGGFTYSWSNGRIIALLTVTSILWVAFILIQIWRPKTATVPPRIFIQRSILAGFWGSCTVGVHMTMFVYYFPIWFQSVTSDCAIESGIRLLPLVIAMVVSSIVSGVGMTKVGYYTPFLIAGTCMAPSVAAQTVLRRKEVAIGAPLMLFGQTLFGAIFDSVGQNVLGQHPATSLARIYGISISSGDIKNAGITGHSKIIPSQYHAAVLNAYNSSLRLCFLVALVFACLCHWQLRHGMEQCQGGGQKRRIEESY</sequence>
<keyword evidence="4 5" id="KW-0472">Membrane</keyword>
<keyword evidence="2 5" id="KW-0812">Transmembrane</keyword>
<evidence type="ECO:0000256" key="1">
    <source>
        <dbReference type="ARBA" id="ARBA00004141"/>
    </source>
</evidence>
<dbReference type="PANTHER" id="PTHR23501:SF153">
    <property type="entry name" value="AFLATOXIN EFFLUX PUMP, PUTATIVE-RELATED"/>
    <property type="match status" value="1"/>
</dbReference>
<reference evidence="6 7" key="1">
    <citation type="submission" date="2020-01" db="EMBL/GenBank/DDBJ databases">
        <title>Draft genome sequence of Aspergillus udagawae IFM 53868.</title>
        <authorList>
            <person name="Takahashi H."/>
            <person name="Yaguchi T."/>
        </authorList>
    </citation>
    <scope>NUCLEOTIDE SEQUENCE [LARGE SCALE GENOMIC DNA]</scope>
    <source>
        <strain evidence="6 7">IFM 53868</strain>
    </source>
</reference>
<keyword evidence="3 5" id="KW-1133">Transmembrane helix</keyword>
<organism evidence="6 7">
    <name type="scientific">Aspergillus udagawae</name>
    <dbReference type="NCBI Taxonomy" id="91492"/>
    <lineage>
        <taxon>Eukaryota</taxon>
        <taxon>Fungi</taxon>
        <taxon>Dikarya</taxon>
        <taxon>Ascomycota</taxon>
        <taxon>Pezizomycotina</taxon>
        <taxon>Eurotiomycetes</taxon>
        <taxon>Eurotiomycetidae</taxon>
        <taxon>Eurotiales</taxon>
        <taxon>Aspergillaceae</taxon>
        <taxon>Aspergillus</taxon>
        <taxon>Aspergillus subgen. Fumigati</taxon>
    </lineage>
</organism>
<evidence type="ECO:0000256" key="5">
    <source>
        <dbReference type="SAM" id="Phobius"/>
    </source>
</evidence>
<comment type="caution">
    <text evidence="6">The sequence shown here is derived from an EMBL/GenBank/DDBJ whole genome shotgun (WGS) entry which is preliminary data.</text>
</comment>
<feature type="transmembrane region" description="Helical" evidence="5">
    <location>
        <begin position="123"/>
        <end position="143"/>
    </location>
</feature>